<evidence type="ECO:0000313" key="1">
    <source>
        <dbReference type="EMBL" id="MDU0204736.1"/>
    </source>
</evidence>
<dbReference type="Proteomes" id="UP001260980">
    <property type="component" value="Unassembled WGS sequence"/>
</dbReference>
<evidence type="ECO:0000313" key="2">
    <source>
        <dbReference type="Proteomes" id="UP001260980"/>
    </source>
</evidence>
<name>A0ABU3RKW8_9BACL</name>
<comment type="caution">
    <text evidence="1">The sequence shown here is derived from an EMBL/GenBank/DDBJ whole genome shotgun (WGS) entry which is preliminary data.</text>
</comment>
<proteinExistence type="predicted"/>
<dbReference type="EMBL" id="JAWCUD010000011">
    <property type="protein sequence ID" value="MDU0204736.1"/>
    <property type="molecule type" value="Genomic_DNA"/>
</dbReference>
<sequence length="163" mass="18943">MQTAKQGIVDLAEYVGVSRDKVLAGKDDDLANVNLRPPGALDWIDTIASIKFEDEEILIFPLDGGIEGYLLHGPELLQNCNKFFGYKQFHMEEWASDFPTFGFHIDIKNSQIEIWYADVFSNIVQRLQEKWQDWKVIDHFDRFEAQLENLKGRLQFQTEDTSK</sequence>
<organism evidence="1 2">
    <name type="scientific">Paenibacillus violae</name>
    <dbReference type="NCBI Taxonomy" id="3077234"/>
    <lineage>
        <taxon>Bacteria</taxon>
        <taxon>Bacillati</taxon>
        <taxon>Bacillota</taxon>
        <taxon>Bacilli</taxon>
        <taxon>Bacillales</taxon>
        <taxon>Paenibacillaceae</taxon>
        <taxon>Paenibacillus</taxon>
    </lineage>
</organism>
<keyword evidence="2" id="KW-1185">Reference proteome</keyword>
<reference evidence="1 2" key="1">
    <citation type="submission" date="2023-10" db="EMBL/GenBank/DDBJ databases">
        <title>Paenibacillus strain PFR10 Genome sequencing and assembly.</title>
        <authorList>
            <person name="Kim I."/>
        </authorList>
    </citation>
    <scope>NUCLEOTIDE SEQUENCE [LARGE SCALE GENOMIC DNA]</scope>
    <source>
        <strain evidence="1 2">PFR10</strain>
    </source>
</reference>
<protein>
    <recommendedName>
        <fullName evidence="3">Knr4/Smi1-like domain-containing protein</fullName>
    </recommendedName>
</protein>
<gene>
    <name evidence="1" type="ORF">RQP52_26975</name>
</gene>
<accession>A0ABU3RKW8</accession>
<evidence type="ECO:0008006" key="3">
    <source>
        <dbReference type="Google" id="ProtNLM"/>
    </source>
</evidence>
<dbReference type="RefSeq" id="WP_315954713.1">
    <property type="nucleotide sequence ID" value="NZ_JAWCUD010000011.1"/>
</dbReference>